<dbReference type="VEuPathDB" id="FungiDB:BDEG_28614"/>
<feature type="region of interest" description="Disordered" evidence="9">
    <location>
        <begin position="26"/>
        <end position="118"/>
    </location>
</feature>
<feature type="compositionally biased region" description="Polar residues" evidence="9">
    <location>
        <begin position="96"/>
        <end position="108"/>
    </location>
</feature>
<accession>A0A177X0R2</accession>
<evidence type="ECO:0000256" key="1">
    <source>
        <dbReference type="ARBA" id="ARBA00004123"/>
    </source>
</evidence>
<dbReference type="InterPro" id="IPR051574">
    <property type="entry name" value="ZnF_E-box_Homeobox"/>
</dbReference>
<keyword evidence="2" id="KW-0479">Metal-binding</keyword>
<evidence type="ECO:0000256" key="7">
    <source>
        <dbReference type="ARBA" id="ARBA00023242"/>
    </source>
</evidence>
<dbReference type="GO" id="GO:0006355">
    <property type="term" value="P:regulation of DNA-templated transcription"/>
    <property type="evidence" value="ECO:0007669"/>
    <property type="project" value="UniProtKB-ARBA"/>
</dbReference>
<feature type="compositionally biased region" description="Basic residues" evidence="9">
    <location>
        <begin position="66"/>
        <end position="77"/>
    </location>
</feature>
<evidence type="ECO:0000256" key="5">
    <source>
        <dbReference type="ARBA" id="ARBA00022833"/>
    </source>
</evidence>
<dbReference type="GO" id="GO:0005634">
    <property type="term" value="C:nucleus"/>
    <property type="evidence" value="ECO:0007669"/>
    <property type="project" value="UniProtKB-SubCell"/>
</dbReference>
<feature type="coiled-coil region" evidence="8">
    <location>
        <begin position="124"/>
        <end position="151"/>
    </location>
</feature>
<proteinExistence type="predicted"/>
<reference evidence="11 12" key="2">
    <citation type="submission" date="2016-05" db="EMBL/GenBank/DDBJ databases">
        <title>Lineage-specific infection strategies underlie the spectrum of fungal disease in amphibians.</title>
        <authorList>
            <person name="Cuomo C.A."/>
            <person name="Farrer R.A."/>
            <person name="James T."/>
            <person name="Longcore J."/>
            <person name="Birren B."/>
        </authorList>
    </citation>
    <scope>NUCLEOTIDE SEQUENCE [LARGE SCALE GENOMIC DNA]</scope>
    <source>
        <strain evidence="11 12">JEL423</strain>
    </source>
</reference>
<dbReference type="Proteomes" id="UP000077115">
    <property type="component" value="Unassembled WGS sequence"/>
</dbReference>
<evidence type="ECO:0000313" key="11">
    <source>
        <dbReference type="EMBL" id="OAJ45475.1"/>
    </source>
</evidence>
<feature type="chain" id="PRO_5008078193" evidence="10">
    <location>
        <begin position="19"/>
        <end position="237"/>
    </location>
</feature>
<name>A0A177X0R2_BATDL</name>
<keyword evidence="10" id="KW-0732">Signal</keyword>
<evidence type="ECO:0000256" key="10">
    <source>
        <dbReference type="SAM" id="SignalP"/>
    </source>
</evidence>
<keyword evidence="6" id="KW-0238">DNA-binding</keyword>
<keyword evidence="3" id="KW-0677">Repeat</keyword>
<dbReference type="EMBL" id="DS022318">
    <property type="protein sequence ID" value="OAJ45475.1"/>
    <property type="molecule type" value="Genomic_DNA"/>
</dbReference>
<evidence type="ECO:0000256" key="3">
    <source>
        <dbReference type="ARBA" id="ARBA00022737"/>
    </source>
</evidence>
<evidence type="ECO:0000256" key="6">
    <source>
        <dbReference type="ARBA" id="ARBA00023125"/>
    </source>
</evidence>
<dbReference type="PANTHER" id="PTHR24391:SF18">
    <property type="entry name" value="EG:115C2.6 PROTEIN"/>
    <property type="match status" value="1"/>
</dbReference>
<protein>
    <submittedName>
        <fullName evidence="11">Uncharacterized protein</fullName>
    </submittedName>
</protein>
<dbReference type="GO" id="GO:0003677">
    <property type="term" value="F:DNA binding"/>
    <property type="evidence" value="ECO:0007669"/>
    <property type="project" value="UniProtKB-KW"/>
</dbReference>
<organism evidence="11 12">
    <name type="scientific">Batrachochytrium dendrobatidis (strain JEL423)</name>
    <dbReference type="NCBI Taxonomy" id="403673"/>
    <lineage>
        <taxon>Eukaryota</taxon>
        <taxon>Fungi</taxon>
        <taxon>Fungi incertae sedis</taxon>
        <taxon>Chytridiomycota</taxon>
        <taxon>Chytridiomycota incertae sedis</taxon>
        <taxon>Chytridiomycetes</taxon>
        <taxon>Rhizophydiales</taxon>
        <taxon>Rhizophydiales incertae sedis</taxon>
        <taxon>Batrachochytrium</taxon>
    </lineage>
</organism>
<dbReference type="GO" id="GO:0008270">
    <property type="term" value="F:zinc ion binding"/>
    <property type="evidence" value="ECO:0007669"/>
    <property type="project" value="UniProtKB-KW"/>
</dbReference>
<dbReference type="PANTHER" id="PTHR24391">
    <property type="entry name" value="HISTONE H4 TRANSCRIPTION FACTOR-RELATED"/>
    <property type="match status" value="1"/>
</dbReference>
<evidence type="ECO:0000256" key="2">
    <source>
        <dbReference type="ARBA" id="ARBA00022723"/>
    </source>
</evidence>
<evidence type="ECO:0000256" key="4">
    <source>
        <dbReference type="ARBA" id="ARBA00022771"/>
    </source>
</evidence>
<keyword evidence="4" id="KW-0863">Zinc-finger</keyword>
<keyword evidence="7" id="KW-0539">Nucleus</keyword>
<keyword evidence="5" id="KW-0862">Zinc</keyword>
<dbReference type="AlphaFoldDB" id="A0A177X0R2"/>
<keyword evidence="8" id="KW-0175">Coiled coil</keyword>
<gene>
    <name evidence="11" type="ORF">BDEG_28614</name>
</gene>
<evidence type="ECO:0000256" key="8">
    <source>
        <dbReference type="SAM" id="Coils"/>
    </source>
</evidence>
<evidence type="ECO:0000313" key="12">
    <source>
        <dbReference type="Proteomes" id="UP000077115"/>
    </source>
</evidence>
<reference evidence="11 12" key="1">
    <citation type="submission" date="2006-10" db="EMBL/GenBank/DDBJ databases">
        <title>The Genome Sequence of Batrachochytrium dendrobatidis JEL423.</title>
        <authorList>
            <consortium name="The Broad Institute Genome Sequencing Platform"/>
            <person name="Birren B."/>
            <person name="Lander E."/>
            <person name="Galagan J."/>
            <person name="Cuomo C."/>
            <person name="Devon K."/>
            <person name="Jaffe D."/>
            <person name="Butler J."/>
            <person name="Alvarez P."/>
            <person name="Gnerre S."/>
            <person name="Grabherr M."/>
            <person name="Kleber M."/>
            <person name="Mauceli E."/>
            <person name="Brockman W."/>
            <person name="Young S."/>
            <person name="LaButti K."/>
            <person name="Sykes S."/>
            <person name="DeCaprio D."/>
            <person name="Crawford M."/>
            <person name="Koehrsen M."/>
            <person name="Engels R."/>
            <person name="Montgomery P."/>
            <person name="Pearson M."/>
            <person name="Howarth C."/>
            <person name="Larson L."/>
            <person name="White J."/>
            <person name="O'Leary S."/>
            <person name="Kodira C."/>
            <person name="Zeng Q."/>
            <person name="Yandava C."/>
            <person name="Alvarado L."/>
            <person name="Longcore J."/>
            <person name="James T."/>
        </authorList>
    </citation>
    <scope>NUCLEOTIDE SEQUENCE [LARGE SCALE GENOMIC DNA]</scope>
    <source>
        <strain evidence="11 12">JEL423</strain>
    </source>
</reference>
<sequence>MKFIDILFLLTAAATANAILVSDNGNDSVQASSTSSQVSGPTNEPEPGTSRQSQQYLHRTGPSAPKRIRKRIRKRPSGRPGSSTLDPDHKQLMYQPGQSTSNQDQKQPMDQPGPSAPNQAVVLSEEDQEILDSLNQKLEELEKDEVAKIKKYSKGIAYQFKLWGVLKDDGQASDPNYTPRGIRRLRKDCEEVRKSIVNIRKELKTFMESHGLKYEDLLSDAAQLYGDLNSDSDSDSD</sequence>
<evidence type="ECO:0000256" key="9">
    <source>
        <dbReference type="SAM" id="MobiDB-lite"/>
    </source>
</evidence>
<feature type="compositionally biased region" description="Low complexity" evidence="9">
    <location>
        <begin position="28"/>
        <end position="39"/>
    </location>
</feature>
<comment type="subcellular location">
    <subcellularLocation>
        <location evidence="1">Nucleus</location>
    </subcellularLocation>
</comment>
<feature type="signal peptide" evidence="10">
    <location>
        <begin position="1"/>
        <end position="18"/>
    </location>
</feature>